<feature type="chain" id="PRO_5047061131" evidence="8">
    <location>
        <begin position="22"/>
        <end position="543"/>
    </location>
</feature>
<evidence type="ECO:0000256" key="5">
    <source>
        <dbReference type="ARBA" id="ARBA00038253"/>
    </source>
</evidence>
<keyword evidence="2" id="KW-0963">Cytoplasm</keyword>
<dbReference type="Gene3D" id="1.10.10.10">
    <property type="entry name" value="Winged helix-like DNA-binding domain superfamily/Winged helix DNA-binding domain"/>
    <property type="match status" value="1"/>
</dbReference>
<dbReference type="Gene3D" id="1.25.40.10">
    <property type="entry name" value="Tetratricopeptide repeat domain"/>
    <property type="match status" value="1"/>
</dbReference>
<dbReference type="InterPro" id="IPR019734">
    <property type="entry name" value="TPR_rpt"/>
</dbReference>
<evidence type="ECO:0000256" key="4">
    <source>
        <dbReference type="ARBA" id="ARBA00022803"/>
    </source>
</evidence>
<proteinExistence type="inferred from homology"/>
<feature type="signal peptide" evidence="8">
    <location>
        <begin position="1"/>
        <end position="21"/>
    </location>
</feature>
<dbReference type="SUPFAM" id="SSF48452">
    <property type="entry name" value="TPR-like"/>
    <property type="match status" value="2"/>
</dbReference>
<dbReference type="InterPro" id="IPR051476">
    <property type="entry name" value="Bac_ResReg_Asp_Phosphatase"/>
</dbReference>
<dbReference type="EMBL" id="JAUGQQ010000018">
    <property type="protein sequence ID" value="MDN3725490.1"/>
    <property type="molecule type" value="Genomic_DNA"/>
</dbReference>
<feature type="repeat" description="TPR" evidence="6">
    <location>
        <begin position="109"/>
        <end position="142"/>
    </location>
</feature>
<name>A0ABT8DJD6_9FLAO</name>
<keyword evidence="4 6" id="KW-0802">TPR repeat</keyword>
<dbReference type="PANTHER" id="PTHR46630:SF1">
    <property type="entry name" value="TETRATRICOPEPTIDE REPEAT PROTEIN 29"/>
    <property type="match status" value="1"/>
</dbReference>
<reference evidence="9 10" key="1">
    <citation type="submission" date="2023-06" db="EMBL/GenBank/DDBJ databases">
        <authorList>
            <person name="Ye Y.-Q."/>
            <person name="Du Z.-J."/>
        </authorList>
    </citation>
    <scope>NUCLEOTIDE SEQUENCE [LARGE SCALE GENOMIC DNA]</scope>
    <source>
        <strain evidence="9 10">SDUM287046</strain>
    </source>
</reference>
<gene>
    <name evidence="9" type="ORF">QRD02_13960</name>
</gene>
<evidence type="ECO:0000256" key="7">
    <source>
        <dbReference type="SAM" id="Phobius"/>
    </source>
</evidence>
<dbReference type="Pfam" id="PF13424">
    <property type="entry name" value="TPR_12"/>
    <property type="match status" value="1"/>
</dbReference>
<evidence type="ECO:0000313" key="10">
    <source>
        <dbReference type="Proteomes" id="UP001244787"/>
    </source>
</evidence>
<evidence type="ECO:0000313" key="9">
    <source>
        <dbReference type="EMBL" id="MDN3725490.1"/>
    </source>
</evidence>
<dbReference type="PROSITE" id="PS50005">
    <property type="entry name" value="TPR"/>
    <property type="match status" value="2"/>
</dbReference>
<keyword evidence="8" id="KW-0732">Signal</keyword>
<sequence length="543" mass="63234">MVFSVRYIVIFFLLISSSSISQTVEQKECDALIEKGIELMFSKKHVQSLELLVKAASIAEENRWPKQKFRALLNSGSNYYLMSDFGEALDYYLKAYEIAIEELETKDELTVLNNIGILYFQESNLAKAKEYFGKAYALSLDGENNSKRGYYAINLALVLNKMQQPEEASKYIQEALPLVKEQPEVEIMARMARAENLFIRRKFSEAKELSRILLPQLKGEANADNRVFILLLLSQILQKENNFSAALQYAEMARKGTKGIEHSEDVYEALSKAYMSLKDYHLALRYKDSVLIARDSLHQIRNNALYENNKIKFELQSYAHELNESRLLLQKERRFFYSITAFASLLFLLLIWIFRNYLIRHKQRKKITELELDQEKTKRLVVEKQMREQEAVVKLEQERLRNELDIKNRKLTSKALYLSGRNELIEEIVETLTANPQIKEQPEMLVQIKALSKHLKKNPQLESFFSHFEEVNPGFTSRLLKLNPHLTQQDVRFIIYLYMNLGNNEIASLLNISPQSCRKRKERIAKKLNLPNDASLAAYIANI</sequence>
<feature type="transmembrane region" description="Helical" evidence="7">
    <location>
        <begin position="335"/>
        <end position="354"/>
    </location>
</feature>
<keyword evidence="7" id="KW-1133">Transmembrane helix</keyword>
<keyword evidence="7" id="KW-0472">Membrane</keyword>
<comment type="similarity">
    <text evidence="5">Belongs to the Rap family.</text>
</comment>
<dbReference type="InterPro" id="IPR011990">
    <property type="entry name" value="TPR-like_helical_dom_sf"/>
</dbReference>
<comment type="caution">
    <text evidence="9">The sequence shown here is derived from an EMBL/GenBank/DDBJ whole genome shotgun (WGS) entry which is preliminary data.</text>
</comment>
<dbReference type="InterPro" id="IPR016032">
    <property type="entry name" value="Sig_transdc_resp-reg_C-effctor"/>
</dbReference>
<evidence type="ECO:0000256" key="3">
    <source>
        <dbReference type="ARBA" id="ARBA00022737"/>
    </source>
</evidence>
<dbReference type="SUPFAM" id="SSF46894">
    <property type="entry name" value="C-terminal effector domain of the bipartite response regulators"/>
    <property type="match status" value="1"/>
</dbReference>
<keyword evidence="10" id="KW-1185">Reference proteome</keyword>
<protein>
    <submittedName>
        <fullName evidence="9">Tetratricopeptide repeat protein</fullName>
    </submittedName>
</protein>
<keyword evidence="3" id="KW-0677">Repeat</keyword>
<dbReference type="RefSeq" id="WP_290255582.1">
    <property type="nucleotide sequence ID" value="NZ_JAUGQQ010000018.1"/>
</dbReference>
<evidence type="ECO:0000256" key="6">
    <source>
        <dbReference type="PROSITE-ProRule" id="PRU00339"/>
    </source>
</evidence>
<evidence type="ECO:0000256" key="8">
    <source>
        <dbReference type="SAM" id="SignalP"/>
    </source>
</evidence>
<evidence type="ECO:0000256" key="1">
    <source>
        <dbReference type="ARBA" id="ARBA00004496"/>
    </source>
</evidence>
<feature type="repeat" description="TPR" evidence="6">
    <location>
        <begin position="69"/>
        <end position="102"/>
    </location>
</feature>
<evidence type="ECO:0000256" key="2">
    <source>
        <dbReference type="ARBA" id="ARBA00022490"/>
    </source>
</evidence>
<dbReference type="PANTHER" id="PTHR46630">
    <property type="entry name" value="TETRATRICOPEPTIDE REPEAT PROTEIN 29"/>
    <property type="match status" value="1"/>
</dbReference>
<dbReference type="InterPro" id="IPR036388">
    <property type="entry name" value="WH-like_DNA-bd_sf"/>
</dbReference>
<keyword evidence="7" id="KW-0812">Transmembrane</keyword>
<dbReference type="Proteomes" id="UP001244787">
    <property type="component" value="Unassembled WGS sequence"/>
</dbReference>
<comment type="subcellular location">
    <subcellularLocation>
        <location evidence="1">Cytoplasm</location>
    </subcellularLocation>
</comment>
<organism evidence="9 10">
    <name type="scientific">Aequorivita aurantiaca</name>
    <dbReference type="NCBI Taxonomy" id="3053356"/>
    <lineage>
        <taxon>Bacteria</taxon>
        <taxon>Pseudomonadati</taxon>
        <taxon>Bacteroidota</taxon>
        <taxon>Flavobacteriia</taxon>
        <taxon>Flavobacteriales</taxon>
        <taxon>Flavobacteriaceae</taxon>
        <taxon>Aequorivita</taxon>
    </lineage>
</organism>
<accession>A0ABT8DJD6</accession>
<dbReference type="SMART" id="SM00028">
    <property type="entry name" value="TPR"/>
    <property type="match status" value="4"/>
</dbReference>